<dbReference type="InterPro" id="IPR044235">
    <property type="entry name" value="RNFT1/2"/>
</dbReference>
<feature type="region of interest" description="Disordered" evidence="10">
    <location>
        <begin position="1"/>
        <end position="52"/>
    </location>
</feature>
<evidence type="ECO:0000256" key="3">
    <source>
        <dbReference type="ARBA" id="ARBA00022723"/>
    </source>
</evidence>
<dbReference type="Pfam" id="PF13639">
    <property type="entry name" value="zf-RING_2"/>
    <property type="match status" value="1"/>
</dbReference>
<evidence type="ECO:0000313" key="13">
    <source>
        <dbReference type="EMBL" id="KAI6648487.1"/>
    </source>
</evidence>
<name>A0AAV7JIE9_9METZ</name>
<dbReference type="CDD" id="cd16532">
    <property type="entry name" value="RING-HC_RNFT1-like"/>
    <property type="match status" value="1"/>
</dbReference>
<dbReference type="SUPFAM" id="SSF57850">
    <property type="entry name" value="RING/U-box"/>
    <property type="match status" value="1"/>
</dbReference>
<dbReference type="SMART" id="SM00184">
    <property type="entry name" value="RING"/>
    <property type="match status" value="1"/>
</dbReference>
<feature type="transmembrane region" description="Helical" evidence="11">
    <location>
        <begin position="176"/>
        <end position="194"/>
    </location>
</feature>
<feature type="transmembrane region" description="Helical" evidence="11">
    <location>
        <begin position="138"/>
        <end position="155"/>
    </location>
</feature>
<dbReference type="EMBL" id="JAKMXF010000330">
    <property type="protein sequence ID" value="KAI6648487.1"/>
    <property type="molecule type" value="Genomic_DNA"/>
</dbReference>
<dbReference type="InterPro" id="IPR013083">
    <property type="entry name" value="Znf_RING/FYVE/PHD"/>
</dbReference>
<evidence type="ECO:0000256" key="2">
    <source>
        <dbReference type="ARBA" id="ARBA00022692"/>
    </source>
</evidence>
<evidence type="ECO:0000256" key="5">
    <source>
        <dbReference type="ARBA" id="ARBA00022786"/>
    </source>
</evidence>
<keyword evidence="4 9" id="KW-0863">Zinc-finger</keyword>
<comment type="subcellular location">
    <subcellularLocation>
        <location evidence="1">Membrane</location>
        <topology evidence="1">Multi-pass membrane protein</topology>
    </subcellularLocation>
</comment>
<feature type="domain" description="RING-type" evidence="12">
    <location>
        <begin position="339"/>
        <end position="377"/>
    </location>
</feature>
<proteinExistence type="predicted"/>
<dbReference type="InterPro" id="IPR017907">
    <property type="entry name" value="Znf_RING_CS"/>
</dbReference>
<gene>
    <name evidence="13" type="ORF">LOD99_8119</name>
</gene>
<dbReference type="PANTHER" id="PTHR15860">
    <property type="entry name" value="UNCHARACTERIZED RING FINGER-CONTAINING PROTEIN"/>
    <property type="match status" value="1"/>
</dbReference>
<dbReference type="GO" id="GO:0008270">
    <property type="term" value="F:zinc ion binding"/>
    <property type="evidence" value="ECO:0007669"/>
    <property type="project" value="UniProtKB-KW"/>
</dbReference>
<evidence type="ECO:0000256" key="8">
    <source>
        <dbReference type="ARBA" id="ARBA00023136"/>
    </source>
</evidence>
<keyword evidence="7 11" id="KW-1133">Transmembrane helix</keyword>
<sequence>MEQPKPNELDGNSPEHNNVEATNTSHRDRSHYRSASWSFTPNPQPISDPSITNPALQIASVLRGFVPGISPQQQGSPRPSSTPATNSIREMDTTIDMEPGRIGIGEAVSSVSSAQTSVSRWCLLAGVFVALLGTKLLWHHWVGIVLWVGLHLLLYHCNKGLKGQVSLRDKKQSPKLVLLMLFLLFNLLLIYYTFSQYHIYVSFYFGLPPMHPSFDFWTTIWAVLVTDYTARYIVLLLKSMVCLLGKPPHLSNRQKGTIYLTLEHGTQFYRLLLPTRIWLSYFFQPEEAGMFCSVVISILYLIFKSSSLFLKGKEMRAALLDLSRNWAYMYVGRSENGTCPICQEEYADPVKLLCSHVFCDGCVSIWFDRERTCPLCRTPVASDPQWRDGSTSLLPYFF</sequence>
<dbReference type="AlphaFoldDB" id="A0AAV7JIE9"/>
<feature type="transmembrane region" description="Helical" evidence="11">
    <location>
        <begin position="288"/>
        <end position="310"/>
    </location>
</feature>
<evidence type="ECO:0000256" key="10">
    <source>
        <dbReference type="SAM" id="MobiDB-lite"/>
    </source>
</evidence>
<dbReference type="GO" id="GO:1904294">
    <property type="term" value="P:positive regulation of ERAD pathway"/>
    <property type="evidence" value="ECO:0007669"/>
    <property type="project" value="InterPro"/>
</dbReference>
<evidence type="ECO:0000256" key="11">
    <source>
        <dbReference type="SAM" id="Phobius"/>
    </source>
</evidence>
<keyword evidence="2 11" id="KW-0812">Transmembrane</keyword>
<evidence type="ECO:0000256" key="1">
    <source>
        <dbReference type="ARBA" id="ARBA00004141"/>
    </source>
</evidence>
<keyword evidence="5" id="KW-0833">Ubl conjugation pathway</keyword>
<evidence type="ECO:0000256" key="6">
    <source>
        <dbReference type="ARBA" id="ARBA00022833"/>
    </source>
</evidence>
<feature type="compositionally biased region" description="Polar residues" evidence="10">
    <location>
        <begin position="14"/>
        <end position="24"/>
    </location>
</feature>
<protein>
    <recommendedName>
        <fullName evidence="12">RING-type domain-containing protein</fullName>
    </recommendedName>
</protein>
<keyword evidence="8 11" id="KW-0472">Membrane</keyword>
<evidence type="ECO:0000313" key="14">
    <source>
        <dbReference type="Proteomes" id="UP001165289"/>
    </source>
</evidence>
<feature type="transmembrane region" description="Helical" evidence="11">
    <location>
        <begin position="258"/>
        <end position="282"/>
    </location>
</feature>
<comment type="caution">
    <text evidence="13">The sequence shown here is derived from an EMBL/GenBank/DDBJ whole genome shotgun (WGS) entry which is preliminary data.</text>
</comment>
<dbReference type="PROSITE" id="PS50089">
    <property type="entry name" value="ZF_RING_2"/>
    <property type="match status" value="1"/>
</dbReference>
<feature type="transmembrane region" description="Helical" evidence="11">
    <location>
        <begin position="214"/>
        <end position="237"/>
    </location>
</feature>
<dbReference type="PANTHER" id="PTHR15860:SF0">
    <property type="entry name" value="LP20373P"/>
    <property type="match status" value="1"/>
</dbReference>
<dbReference type="Proteomes" id="UP001165289">
    <property type="component" value="Unassembled WGS sequence"/>
</dbReference>
<dbReference type="Gene3D" id="3.30.40.10">
    <property type="entry name" value="Zinc/RING finger domain, C3HC4 (zinc finger)"/>
    <property type="match status" value="1"/>
</dbReference>
<evidence type="ECO:0000256" key="7">
    <source>
        <dbReference type="ARBA" id="ARBA00022989"/>
    </source>
</evidence>
<evidence type="ECO:0000256" key="4">
    <source>
        <dbReference type="ARBA" id="ARBA00022771"/>
    </source>
</evidence>
<evidence type="ECO:0000256" key="9">
    <source>
        <dbReference type="PROSITE-ProRule" id="PRU00175"/>
    </source>
</evidence>
<keyword evidence="6" id="KW-0862">Zinc</keyword>
<accession>A0AAV7JIE9</accession>
<reference evidence="13 14" key="1">
    <citation type="journal article" date="2023" name="BMC Biol.">
        <title>The compact genome of the sponge Oopsacas minuta (Hexactinellida) is lacking key metazoan core genes.</title>
        <authorList>
            <person name="Santini S."/>
            <person name="Schenkelaars Q."/>
            <person name="Jourda C."/>
            <person name="Duchesne M."/>
            <person name="Belahbib H."/>
            <person name="Rocher C."/>
            <person name="Selva M."/>
            <person name="Riesgo A."/>
            <person name="Vervoort M."/>
            <person name="Leys S.P."/>
            <person name="Kodjabachian L."/>
            <person name="Le Bivic A."/>
            <person name="Borchiellini C."/>
            <person name="Claverie J.M."/>
            <person name="Renard E."/>
        </authorList>
    </citation>
    <scope>NUCLEOTIDE SEQUENCE [LARGE SCALE GENOMIC DNA]</scope>
    <source>
        <strain evidence="13">SPO-2</strain>
    </source>
</reference>
<keyword evidence="14" id="KW-1185">Reference proteome</keyword>
<feature type="compositionally biased region" description="Polar residues" evidence="10">
    <location>
        <begin position="33"/>
        <end position="52"/>
    </location>
</feature>
<keyword evidence="3" id="KW-0479">Metal-binding</keyword>
<dbReference type="PROSITE" id="PS00518">
    <property type="entry name" value="ZF_RING_1"/>
    <property type="match status" value="1"/>
</dbReference>
<dbReference type="GO" id="GO:0061630">
    <property type="term" value="F:ubiquitin protein ligase activity"/>
    <property type="evidence" value="ECO:0007669"/>
    <property type="project" value="InterPro"/>
</dbReference>
<organism evidence="13 14">
    <name type="scientific">Oopsacas minuta</name>
    <dbReference type="NCBI Taxonomy" id="111878"/>
    <lineage>
        <taxon>Eukaryota</taxon>
        <taxon>Metazoa</taxon>
        <taxon>Porifera</taxon>
        <taxon>Hexactinellida</taxon>
        <taxon>Hexasterophora</taxon>
        <taxon>Lyssacinosida</taxon>
        <taxon>Leucopsacidae</taxon>
        <taxon>Oopsacas</taxon>
    </lineage>
</organism>
<dbReference type="GO" id="GO:0016020">
    <property type="term" value="C:membrane"/>
    <property type="evidence" value="ECO:0007669"/>
    <property type="project" value="UniProtKB-SubCell"/>
</dbReference>
<evidence type="ECO:0000259" key="12">
    <source>
        <dbReference type="PROSITE" id="PS50089"/>
    </source>
</evidence>
<dbReference type="InterPro" id="IPR001841">
    <property type="entry name" value="Znf_RING"/>
</dbReference>